<dbReference type="NCBIfam" id="TIGR04056">
    <property type="entry name" value="OMP_RagA_SusC"/>
    <property type="match status" value="1"/>
</dbReference>
<dbReference type="NCBIfam" id="TIGR04057">
    <property type="entry name" value="SusC_RagA_signa"/>
    <property type="match status" value="1"/>
</dbReference>
<keyword evidence="5 12" id="KW-0812">Transmembrane</keyword>
<organism evidence="15 16">
    <name type="scientific">Flavobacterium psychroterrae</name>
    <dbReference type="NCBI Taxonomy" id="2133767"/>
    <lineage>
        <taxon>Bacteria</taxon>
        <taxon>Pseudomonadati</taxon>
        <taxon>Bacteroidota</taxon>
        <taxon>Flavobacteriia</taxon>
        <taxon>Flavobacteriales</taxon>
        <taxon>Flavobacteriaceae</taxon>
        <taxon>Flavobacterium</taxon>
    </lineage>
</organism>
<keyword evidence="10" id="KW-0675">Receptor</keyword>
<evidence type="ECO:0000256" key="3">
    <source>
        <dbReference type="ARBA" id="ARBA00022452"/>
    </source>
</evidence>
<keyword evidence="6" id="KW-0732">Signal</keyword>
<comment type="subcellular location">
    <subcellularLocation>
        <location evidence="1 12">Cell outer membrane</location>
        <topology evidence="1 12">Multi-pass membrane protein</topology>
    </subcellularLocation>
</comment>
<dbReference type="Gene3D" id="2.170.130.10">
    <property type="entry name" value="TonB-dependent receptor, plug domain"/>
    <property type="match status" value="1"/>
</dbReference>
<dbReference type="InterPro" id="IPR023996">
    <property type="entry name" value="TonB-dep_OMP_SusC/RagA"/>
</dbReference>
<sequence>MKFNLQPKKPYKKFKKRINKSNFSSYLCGFSVLLMLLCSYKGQAQNVTINFKGAQLETVLKEVAKQANYEVFYTQKLLKDSKPVTINVKNSNVKETLNQIFNAQNLNYTITNQTIVVTAVKEKAENLGNGLIDIRGKVLNNKNEPFPGVTVALSGTNRTSITDFDGSFSFEGVPENGIIECSGLTIEKKSFGITGRTELTLIVEDKVAAMKEVVITGYQTLTRSHSTGSITTIDEKTLNENINTDLSTALEGRVAGLMLRKNPSGASADTPILRGMGTFSSLQVGYSPLLVIDGLPTELTLEDINPYDIESVNVLKDAAAASIYGSRAANGIIVLTTKKGNGKLKVSINSVFFVSTKPNLGDMNYASTSDLIDLEQAVYNRERARVANTATMFSSYGDIGNSNPKYYSPLYQLNRNLEEGKINSADYNSTIAQWRKNDYMKDYRDNVWQNELRQRYNVAFSGSTSRQNTYVSINYDEAKNRIKNNESRSFNLYAKSSFQLNNWLNATFGVNGTYSNDDVTDGDYSSYDIQKRYERITDDNGDLVLSPFVAIKDGFTSGSIINPAIAEKMAALSGFKPMTFNVLNALQEGITHENSLNLRTFANIRATIWRGLSLSTQFQYELTRNDNEQYYDINSYKMRYAINALTAYNPTTNVYTYPEGVSAGGRYSQSSSQASNYSFRNQLDFSQDFSEGRHSINALAGFEMRETFVPRTIEQLRYGYDPVTLTSAVINSLALSQTGTPSYVYGNNRTLAAGSRTQTEILHRYFSVFSTVGYTFLSKYNLTGSYRVDRADLFGVDPKYKNRPLWSAGLGWNASNEEFMKQIKWVTALKLRATYGINGNIDQSTTPYVTATRKNDNLYQSLQYTNITGQPNPMLRWEKTQSTNLGVDYSLFRAKLNGSIDIYRKYSSDLLATTDLDPTVGALTRRINAGALMNKGVEFSIGSDWYNNGNFRIGSNVILGFNKTTVKKVTRAQSTASVYTSSPLDYFLENEGYNSLYAYKYGGMVNGYPYILDENGNPSMTFDANGIPVANSLKTVNSTDALVNMGSLTPTYTGSLSQRFSYRQFDLNLLFVFSGGNVMRKETIDMSSDAVNNTGISDRYTDANQNGNTRLFVDLDEGVRNYAITMNSQWRNSDVNVIDGDYIKLRNISLGYNLPKLFANKMNIASAKFTFQMNNIWYWSAAGNRIDPEVYSANSGTRNLPLPKTYLFGFNLTL</sequence>
<keyword evidence="8 13" id="KW-0798">TonB box</keyword>
<evidence type="ECO:0000256" key="9">
    <source>
        <dbReference type="ARBA" id="ARBA00023136"/>
    </source>
</evidence>
<accession>A0ABS5PB46</accession>
<dbReference type="InterPro" id="IPR008969">
    <property type="entry name" value="CarboxyPept-like_regulatory"/>
</dbReference>
<dbReference type="InterPro" id="IPR037066">
    <property type="entry name" value="Plug_dom_sf"/>
</dbReference>
<keyword evidence="11 12" id="KW-0998">Cell outer membrane</keyword>
<dbReference type="SUPFAM" id="SSF49464">
    <property type="entry name" value="Carboxypeptidase regulatory domain-like"/>
    <property type="match status" value="1"/>
</dbReference>
<dbReference type="RefSeq" id="WP_213299142.1">
    <property type="nucleotide sequence ID" value="NZ_JAGYVZ010000009.1"/>
</dbReference>
<proteinExistence type="inferred from homology"/>
<evidence type="ECO:0000256" key="5">
    <source>
        <dbReference type="ARBA" id="ARBA00022692"/>
    </source>
</evidence>
<evidence type="ECO:0000256" key="11">
    <source>
        <dbReference type="ARBA" id="ARBA00023237"/>
    </source>
</evidence>
<gene>
    <name evidence="15" type="ORF">KHA90_10790</name>
</gene>
<keyword evidence="3 12" id="KW-1134">Transmembrane beta strand</keyword>
<keyword evidence="2 12" id="KW-0813">Transport</keyword>
<dbReference type="PROSITE" id="PS52016">
    <property type="entry name" value="TONB_DEPENDENT_REC_3"/>
    <property type="match status" value="1"/>
</dbReference>
<name>A0ABS5PB46_9FLAO</name>
<feature type="domain" description="Secretin/TonB short N-terminal" evidence="14">
    <location>
        <begin position="69"/>
        <end position="120"/>
    </location>
</feature>
<dbReference type="Proteomes" id="UP000722625">
    <property type="component" value="Unassembled WGS sequence"/>
</dbReference>
<dbReference type="Gene3D" id="3.55.50.30">
    <property type="match status" value="1"/>
</dbReference>
<comment type="caution">
    <text evidence="15">The sequence shown here is derived from an EMBL/GenBank/DDBJ whole genome shotgun (WGS) entry which is preliminary data.</text>
</comment>
<dbReference type="InterPro" id="IPR039426">
    <property type="entry name" value="TonB-dep_rcpt-like"/>
</dbReference>
<evidence type="ECO:0000256" key="1">
    <source>
        <dbReference type="ARBA" id="ARBA00004571"/>
    </source>
</evidence>
<evidence type="ECO:0000256" key="12">
    <source>
        <dbReference type="PROSITE-ProRule" id="PRU01360"/>
    </source>
</evidence>
<evidence type="ECO:0000256" key="8">
    <source>
        <dbReference type="ARBA" id="ARBA00023077"/>
    </source>
</evidence>
<evidence type="ECO:0000313" key="15">
    <source>
        <dbReference type="EMBL" id="MBS7231509.1"/>
    </source>
</evidence>
<keyword evidence="4" id="KW-0406">Ion transport</keyword>
<comment type="similarity">
    <text evidence="12 13">Belongs to the TonB-dependent receptor family.</text>
</comment>
<dbReference type="SUPFAM" id="SSF56935">
    <property type="entry name" value="Porins"/>
    <property type="match status" value="1"/>
</dbReference>
<evidence type="ECO:0000256" key="13">
    <source>
        <dbReference type="RuleBase" id="RU003357"/>
    </source>
</evidence>
<reference evidence="15 16" key="1">
    <citation type="journal article" date="2018" name="Int. J. Syst. Evol. Microbiol.">
        <title>Flavobacterium chryseum sp. nov. and Flavobacterium psychroterrae sp. nov., novel environmental bacteria isolated from Antarctica.</title>
        <authorList>
            <person name="Kralova S."/>
            <person name="Svec P."/>
            <person name="Busse H.J."/>
            <person name="Stankova E."/>
            <person name="Vaczi P."/>
            <person name="Sedlacek I."/>
        </authorList>
    </citation>
    <scope>NUCLEOTIDE SEQUENCE [LARGE SCALE GENOMIC DNA]</scope>
    <source>
        <strain evidence="15 16">CCM 8827</strain>
    </source>
</reference>
<dbReference type="Gene3D" id="2.60.40.1120">
    <property type="entry name" value="Carboxypeptidase-like, regulatory domain"/>
    <property type="match status" value="1"/>
</dbReference>
<dbReference type="Pfam" id="PF13715">
    <property type="entry name" value="CarbopepD_reg_2"/>
    <property type="match status" value="1"/>
</dbReference>
<evidence type="ECO:0000259" key="14">
    <source>
        <dbReference type="SMART" id="SM00965"/>
    </source>
</evidence>
<evidence type="ECO:0000256" key="7">
    <source>
        <dbReference type="ARBA" id="ARBA00023004"/>
    </source>
</evidence>
<dbReference type="InterPro" id="IPR011662">
    <property type="entry name" value="Secretin/TonB_short_N"/>
</dbReference>
<protein>
    <submittedName>
        <fullName evidence="15">SusC/RagA family TonB-linked outer membrane protein</fullName>
    </submittedName>
</protein>
<evidence type="ECO:0000256" key="4">
    <source>
        <dbReference type="ARBA" id="ARBA00022496"/>
    </source>
</evidence>
<dbReference type="SMART" id="SM00965">
    <property type="entry name" value="STN"/>
    <property type="match status" value="1"/>
</dbReference>
<dbReference type="InterPro" id="IPR000531">
    <property type="entry name" value="Beta-barrel_TonB"/>
</dbReference>
<evidence type="ECO:0000256" key="2">
    <source>
        <dbReference type="ARBA" id="ARBA00022448"/>
    </source>
</evidence>
<keyword evidence="16" id="KW-1185">Reference proteome</keyword>
<dbReference type="PANTHER" id="PTHR30069:SF29">
    <property type="entry name" value="HEMOGLOBIN AND HEMOGLOBIN-HAPTOGLOBIN-BINDING PROTEIN 1-RELATED"/>
    <property type="match status" value="1"/>
</dbReference>
<dbReference type="InterPro" id="IPR012910">
    <property type="entry name" value="Plug_dom"/>
</dbReference>
<dbReference type="InterPro" id="IPR023997">
    <property type="entry name" value="TonB-dep_OMP_SusC/RagA_CS"/>
</dbReference>
<evidence type="ECO:0000256" key="10">
    <source>
        <dbReference type="ARBA" id="ARBA00023170"/>
    </source>
</evidence>
<dbReference type="EMBL" id="JAGYVZ010000009">
    <property type="protein sequence ID" value="MBS7231509.1"/>
    <property type="molecule type" value="Genomic_DNA"/>
</dbReference>
<dbReference type="InterPro" id="IPR036942">
    <property type="entry name" value="Beta-barrel_TonB_sf"/>
</dbReference>
<dbReference type="Pfam" id="PF00593">
    <property type="entry name" value="TonB_dep_Rec_b-barrel"/>
    <property type="match status" value="1"/>
</dbReference>
<evidence type="ECO:0000256" key="6">
    <source>
        <dbReference type="ARBA" id="ARBA00022729"/>
    </source>
</evidence>
<dbReference type="PANTHER" id="PTHR30069">
    <property type="entry name" value="TONB-DEPENDENT OUTER MEMBRANE RECEPTOR"/>
    <property type="match status" value="1"/>
</dbReference>
<dbReference type="Pfam" id="PF07660">
    <property type="entry name" value="STN"/>
    <property type="match status" value="1"/>
</dbReference>
<keyword evidence="9 12" id="KW-0472">Membrane</keyword>
<keyword evidence="7" id="KW-0408">Iron</keyword>
<dbReference type="Pfam" id="PF07715">
    <property type="entry name" value="Plug"/>
    <property type="match status" value="1"/>
</dbReference>
<dbReference type="Gene3D" id="2.40.170.20">
    <property type="entry name" value="TonB-dependent receptor, beta-barrel domain"/>
    <property type="match status" value="1"/>
</dbReference>
<keyword evidence="4" id="KW-0410">Iron transport</keyword>
<evidence type="ECO:0000313" key="16">
    <source>
        <dbReference type="Proteomes" id="UP000722625"/>
    </source>
</evidence>